<dbReference type="Pfam" id="PF02836">
    <property type="entry name" value="Glyco_hydro_2_C"/>
    <property type="match status" value="1"/>
</dbReference>
<dbReference type="KEGG" id="mbas:ALGA_2873"/>
<keyword evidence="4" id="KW-1185">Reference proteome</keyword>
<reference evidence="4" key="2">
    <citation type="journal article" date="2020" name="Antonie Van Leeuwenhoek">
        <title>Labilibaculum antarcticum sp. nov., a novel facultative anaerobic, psychrotorelant bacterium isolated from marine sediment of Antarctica.</title>
        <authorList>
            <person name="Watanabe M."/>
            <person name="Kojima H."/>
            <person name="Fukui M."/>
        </authorList>
    </citation>
    <scope>NUCLEOTIDE SEQUENCE [LARGE SCALE GENOMIC DNA]</scope>
    <source>
        <strain evidence="4">SPP2</strain>
    </source>
</reference>
<dbReference type="Gene3D" id="3.20.20.80">
    <property type="entry name" value="Glycosidases"/>
    <property type="match status" value="1"/>
</dbReference>
<dbReference type="InterPro" id="IPR006101">
    <property type="entry name" value="Glyco_hydro_2"/>
</dbReference>
<feature type="domain" description="Malectin" evidence="2">
    <location>
        <begin position="411"/>
        <end position="564"/>
    </location>
</feature>
<dbReference type="PANTHER" id="PTHR42732">
    <property type="entry name" value="BETA-GALACTOSIDASE"/>
    <property type="match status" value="1"/>
</dbReference>
<dbReference type="InterPro" id="IPR021720">
    <property type="entry name" value="Malectin_dom"/>
</dbReference>
<dbReference type="OrthoDB" id="9801077at2"/>
<evidence type="ECO:0000313" key="4">
    <source>
        <dbReference type="Proteomes" id="UP000218267"/>
    </source>
</evidence>
<dbReference type="Gene3D" id="2.60.120.430">
    <property type="entry name" value="Galactose-binding lectin"/>
    <property type="match status" value="1"/>
</dbReference>
<reference evidence="3 4" key="1">
    <citation type="journal article" date="2018" name="Mar. Genomics">
        <title>Complete genome sequence of Marinifilaceae bacterium strain SPP2, isolated from the Antarctic marine sediment.</title>
        <authorList>
            <person name="Watanabe M."/>
            <person name="Kojima H."/>
            <person name="Fukui M."/>
        </authorList>
    </citation>
    <scope>NUCLEOTIDE SEQUENCE [LARGE SCALE GENOMIC DNA]</scope>
    <source>
        <strain evidence="3 4">SPP2</strain>
    </source>
</reference>
<sequence length="586" mass="67196">MDPKNGFFLNGKHLKLIGVNRHQDYEGFANALPDAMHIKDMKLIKQMGCNFLRIAHYPQDHVILEECDRLGILSCIEVPMNNKNNVESEIYRENAILRQREMVRQNYNHPSVVIWAMMNECLLRFPGKYNSKDPYLQKMGELAAVINSTLKEEDPYRLTMIVNSQLPERHLDAGTGNTPDIIAWNLYHAWYGPEIFDGRLNDFISEMHEKFPSKGLMITEYGAGADQRLHSFSPTRWDFSCEYQVKVHKYFMESILKRNDVIGGAVWNFADFASDSRQDTDPKMNSKGLVSYNRTPKNAYYYYESMLNSKPIVRIASRNWKNRSGIEDELNSNTCSQELEIFSNLDSISLYVNDKLIETKKTNDHNSAIFTIPFVTGSNKLEARSGGTSDIIFIEFQVVPLSLKNKYINFNVSLGSNRHFTSRITGENYLPEKEYQEGSWGYVGGTAIIQKGLPAVGTALNIYRTDEDPVYQSHREGIVAYQFDVDPGKYEITLLFTEPITAKKRKTLIYELNANTETEIQSPDRIFDVTVNDITFLKNCNIFNEYGDRTAVSKKLEVENQGDIKLNFIPVKGKTILSGIKIRKII</sequence>
<evidence type="ECO:0000259" key="1">
    <source>
        <dbReference type="Pfam" id="PF02836"/>
    </source>
</evidence>
<evidence type="ECO:0000313" key="3">
    <source>
        <dbReference type="EMBL" id="BAX81178.1"/>
    </source>
</evidence>
<dbReference type="Proteomes" id="UP000218267">
    <property type="component" value="Chromosome"/>
</dbReference>
<dbReference type="GO" id="GO:0005975">
    <property type="term" value="P:carbohydrate metabolic process"/>
    <property type="evidence" value="ECO:0007669"/>
    <property type="project" value="InterPro"/>
</dbReference>
<dbReference type="InterPro" id="IPR013783">
    <property type="entry name" value="Ig-like_fold"/>
</dbReference>
<proteinExistence type="predicted"/>
<dbReference type="AlphaFoldDB" id="A0A1Y1CL90"/>
<accession>A0A1Y1CL90</accession>
<dbReference type="InterPro" id="IPR051913">
    <property type="entry name" value="GH2_Domain-Containing"/>
</dbReference>
<protein>
    <submittedName>
        <fullName evidence="3">Glycoside hydrolase family 2</fullName>
    </submittedName>
</protein>
<evidence type="ECO:0000259" key="2">
    <source>
        <dbReference type="Pfam" id="PF11721"/>
    </source>
</evidence>
<dbReference type="PANTHER" id="PTHR42732:SF1">
    <property type="entry name" value="BETA-MANNOSIDASE"/>
    <property type="match status" value="1"/>
</dbReference>
<dbReference type="GO" id="GO:0004553">
    <property type="term" value="F:hydrolase activity, hydrolyzing O-glycosyl compounds"/>
    <property type="evidence" value="ECO:0007669"/>
    <property type="project" value="InterPro"/>
</dbReference>
<dbReference type="InterPro" id="IPR006103">
    <property type="entry name" value="Glyco_hydro_2_cat"/>
</dbReference>
<gene>
    <name evidence="3" type="ORF">ALGA_2873</name>
</gene>
<organism evidence="3 4">
    <name type="scientific">Labilibaculum antarcticum</name>
    <dbReference type="NCBI Taxonomy" id="1717717"/>
    <lineage>
        <taxon>Bacteria</taxon>
        <taxon>Pseudomonadati</taxon>
        <taxon>Bacteroidota</taxon>
        <taxon>Bacteroidia</taxon>
        <taxon>Marinilabiliales</taxon>
        <taxon>Marinifilaceae</taxon>
        <taxon>Labilibaculum</taxon>
    </lineage>
</organism>
<feature type="domain" description="Glycoside hydrolase family 2 catalytic" evidence="1">
    <location>
        <begin position="5"/>
        <end position="303"/>
    </location>
</feature>
<dbReference type="Gene3D" id="2.60.40.10">
    <property type="entry name" value="Immunoglobulins"/>
    <property type="match status" value="1"/>
</dbReference>
<dbReference type="PRINTS" id="PR00132">
    <property type="entry name" value="GLHYDRLASE2"/>
</dbReference>
<dbReference type="SUPFAM" id="SSF51445">
    <property type="entry name" value="(Trans)glycosidases"/>
    <property type="match status" value="1"/>
</dbReference>
<dbReference type="Pfam" id="PF11721">
    <property type="entry name" value="Malectin"/>
    <property type="match status" value="1"/>
</dbReference>
<dbReference type="EMBL" id="AP018042">
    <property type="protein sequence ID" value="BAX81178.1"/>
    <property type="molecule type" value="Genomic_DNA"/>
</dbReference>
<dbReference type="InterPro" id="IPR017853">
    <property type="entry name" value="GH"/>
</dbReference>
<keyword evidence="3" id="KW-0378">Hydrolase</keyword>
<name>A0A1Y1CL90_9BACT</name>